<protein>
    <submittedName>
        <fullName evidence="1">Unannotated protein</fullName>
    </submittedName>
</protein>
<gene>
    <name evidence="1" type="ORF">UFOPK3001_01964</name>
</gene>
<proteinExistence type="predicted"/>
<sequence length="225" mass="23422">MLLGSGHDDLEVHVGNLCADVNEIHDSHIVDADDGMRVPHVNVRHRAIGVHPDSVPRQRRHAGGGNAHGNARHDHGGVVGGHHLHLLLAGVGHDTVGTGPGVADGLDETANAVAAHAGAGSVGIEQDHSPRAVRTQVREQQSVSTDTTVPIAPADRELAASALEPADPNQKVVAESVMLGEAHCCTAHAITATASTGNASNESISISIQRMRGSLRNQRSWRTAN</sequence>
<dbReference type="AlphaFoldDB" id="A0A6J6Z547"/>
<organism evidence="1">
    <name type="scientific">freshwater metagenome</name>
    <dbReference type="NCBI Taxonomy" id="449393"/>
    <lineage>
        <taxon>unclassified sequences</taxon>
        <taxon>metagenomes</taxon>
        <taxon>ecological metagenomes</taxon>
    </lineage>
</organism>
<evidence type="ECO:0000313" key="1">
    <source>
        <dbReference type="EMBL" id="CAB4816920.1"/>
    </source>
</evidence>
<reference evidence="1" key="1">
    <citation type="submission" date="2020-05" db="EMBL/GenBank/DDBJ databases">
        <authorList>
            <person name="Chiriac C."/>
            <person name="Salcher M."/>
            <person name="Ghai R."/>
            <person name="Kavagutti S V."/>
        </authorList>
    </citation>
    <scope>NUCLEOTIDE SEQUENCE</scope>
</reference>
<dbReference type="EMBL" id="CAFAAJ010000154">
    <property type="protein sequence ID" value="CAB4816920.1"/>
    <property type="molecule type" value="Genomic_DNA"/>
</dbReference>
<accession>A0A6J6Z547</accession>
<name>A0A6J6Z547_9ZZZZ</name>